<dbReference type="Proteomes" id="UP000182584">
    <property type="component" value="Unassembled WGS sequence"/>
</dbReference>
<accession>A0A1H9RZ42</accession>
<protein>
    <recommendedName>
        <fullName evidence="3">DUF4869 domain-containing protein</fullName>
    </recommendedName>
</protein>
<evidence type="ECO:0000313" key="1">
    <source>
        <dbReference type="EMBL" id="SER78066.1"/>
    </source>
</evidence>
<name>A0A1H9RZ42_BUTFI</name>
<dbReference type="Pfam" id="PF16163">
    <property type="entry name" value="DUF4869"/>
    <property type="match status" value="1"/>
</dbReference>
<gene>
    <name evidence="1" type="ORF">SAMN04487884_11112</name>
</gene>
<reference evidence="1 2" key="1">
    <citation type="submission" date="2016-10" db="EMBL/GenBank/DDBJ databases">
        <authorList>
            <person name="de Groot N.N."/>
        </authorList>
    </citation>
    <scope>NUCLEOTIDE SEQUENCE [LARGE SCALE GENOMIC DNA]</scope>
    <source>
        <strain evidence="1 2">AR40</strain>
    </source>
</reference>
<proteinExistence type="predicted"/>
<evidence type="ECO:0000313" key="2">
    <source>
        <dbReference type="Proteomes" id="UP000182584"/>
    </source>
</evidence>
<sequence>MLNIFYGDMPEAIYNTAAYFKFNYEKDWITEPRTIEMIKDVDSSIVLGNGAIDSPVLGVIAPVNLSGGVKTLILIDKVPDKVFNASNCGDNCSHWLLEIAKDKDVTVNLRHIMKFKDEPFEIRILNDDVVVTTMKELIPIAGRYV</sequence>
<organism evidence="1 2">
    <name type="scientific">Butyrivibrio fibrisolvens</name>
    <dbReference type="NCBI Taxonomy" id="831"/>
    <lineage>
        <taxon>Bacteria</taxon>
        <taxon>Bacillati</taxon>
        <taxon>Bacillota</taxon>
        <taxon>Clostridia</taxon>
        <taxon>Lachnospirales</taxon>
        <taxon>Lachnospiraceae</taxon>
        <taxon>Butyrivibrio</taxon>
    </lineage>
</organism>
<evidence type="ECO:0008006" key="3">
    <source>
        <dbReference type="Google" id="ProtNLM"/>
    </source>
</evidence>
<dbReference type="AlphaFoldDB" id="A0A1H9RZ42"/>
<dbReference type="OrthoDB" id="3183892at2"/>
<dbReference type="EMBL" id="FOGJ01000011">
    <property type="protein sequence ID" value="SER78066.1"/>
    <property type="molecule type" value="Genomic_DNA"/>
</dbReference>
<dbReference type="InterPro" id="IPR032360">
    <property type="entry name" value="DUF4869"/>
</dbReference>
<dbReference type="RefSeq" id="WP_022758886.1">
    <property type="nucleotide sequence ID" value="NZ_FOGJ01000011.1"/>
</dbReference>